<dbReference type="AlphaFoldDB" id="A0AA51UMM7"/>
<keyword evidence="1" id="KW-0472">Membrane</keyword>
<feature type="transmembrane region" description="Helical" evidence="1">
    <location>
        <begin position="117"/>
        <end position="140"/>
    </location>
</feature>
<dbReference type="GeneID" id="84232091"/>
<dbReference type="RefSeq" id="WP_309311915.1">
    <property type="nucleotide sequence ID" value="NZ_CP133592.1"/>
</dbReference>
<feature type="transmembrane region" description="Helical" evidence="1">
    <location>
        <begin position="59"/>
        <end position="78"/>
    </location>
</feature>
<keyword evidence="1" id="KW-1133">Transmembrane helix</keyword>
<evidence type="ECO:0000313" key="2">
    <source>
        <dbReference type="EMBL" id="WMW26119.1"/>
    </source>
</evidence>
<gene>
    <name evidence="2" type="ORF">RE474_05200</name>
</gene>
<dbReference type="KEGG" id="mseb:RE474_05200"/>
<keyword evidence="3" id="KW-1185">Reference proteome</keyword>
<organism evidence="2 3">
    <name type="scientific">Methanolobus sediminis</name>
    <dbReference type="NCBI Taxonomy" id="3072978"/>
    <lineage>
        <taxon>Archaea</taxon>
        <taxon>Methanobacteriati</taxon>
        <taxon>Methanobacteriota</taxon>
        <taxon>Stenosarchaea group</taxon>
        <taxon>Methanomicrobia</taxon>
        <taxon>Methanosarcinales</taxon>
        <taxon>Methanosarcinaceae</taxon>
        <taxon>Methanolobus</taxon>
    </lineage>
</organism>
<keyword evidence="1" id="KW-0812">Transmembrane</keyword>
<protein>
    <submittedName>
        <fullName evidence="2">Uncharacterized protein</fullName>
    </submittedName>
</protein>
<dbReference type="EMBL" id="CP133592">
    <property type="protein sequence ID" value="WMW26119.1"/>
    <property type="molecule type" value="Genomic_DNA"/>
</dbReference>
<sequence length="146" mass="16401">MANTDILKENSQAIQAHLGIMQSVIQRMAANSASCKTWCITLVSGILVILTDENKSQNAFIALVPIILFFSLDTYYLALERMFRQSYNNFIEKLHTGNIQINDLYVVTPTGSLKTTFATSIASFSVWPFYLTLVAVIIIVKKFIIE</sequence>
<evidence type="ECO:0000256" key="1">
    <source>
        <dbReference type="SAM" id="Phobius"/>
    </source>
</evidence>
<accession>A0AA51UMM7</accession>
<evidence type="ECO:0000313" key="3">
    <source>
        <dbReference type="Proteomes" id="UP001182908"/>
    </source>
</evidence>
<dbReference type="Proteomes" id="UP001182908">
    <property type="component" value="Chromosome"/>
</dbReference>
<reference evidence="2 3" key="1">
    <citation type="submission" date="2023-08" db="EMBL/GenBank/DDBJ databases">
        <title>Methanolobus mangrovi sp. nov. and Methanolobus sediminis sp. nov, two novel methylotrophic methanogens isolated from mangrove sediments in China.</title>
        <authorList>
            <person name="Zhou J."/>
        </authorList>
    </citation>
    <scope>NUCLEOTIDE SEQUENCE [LARGE SCALE GENOMIC DNA]</scope>
    <source>
        <strain evidence="2 3">FTZ6</strain>
    </source>
</reference>
<name>A0AA51UMM7_9EURY</name>
<proteinExistence type="predicted"/>